<accession>A0A1L8SGP5</accession>
<gene>
    <name evidence="6" type="primary">yhbY</name>
    <name evidence="6" type="ORF">DW084_06445</name>
    <name evidence="4" type="ORF">P7I32_09465</name>
    <name evidence="5" type="ORF">P7I34_03100</name>
</gene>
<evidence type="ECO:0000313" key="4">
    <source>
        <dbReference type="EMBL" id="MDT2964842.1"/>
    </source>
</evidence>
<proteinExistence type="predicted"/>
<dbReference type="EMBL" id="QRMZ01000007">
    <property type="protein sequence ID" value="RHK06812.1"/>
    <property type="molecule type" value="Genomic_DNA"/>
</dbReference>
<dbReference type="InterPro" id="IPR035920">
    <property type="entry name" value="YhbY-like_sf"/>
</dbReference>
<protein>
    <submittedName>
        <fullName evidence="6">Ribosome assembly RNA-binding protein YhbY</fullName>
    </submittedName>
</protein>
<dbReference type="RefSeq" id="WP_005225905.1">
    <property type="nucleotide sequence ID" value="NZ_BAAAXK010000049.1"/>
</dbReference>
<comment type="caution">
    <text evidence="6">The sequence shown here is derived from an EMBL/GenBank/DDBJ whole genome shotgun (WGS) entry which is preliminary data.</text>
</comment>
<reference evidence="6 7" key="1">
    <citation type="submission" date="2018-08" db="EMBL/GenBank/DDBJ databases">
        <title>A genome reference for cultivated species of the human gut microbiota.</title>
        <authorList>
            <person name="Zou Y."/>
            <person name="Xue W."/>
            <person name="Luo G."/>
        </authorList>
    </citation>
    <scope>NUCLEOTIDE SEQUENCE [LARGE SCALE GENOMIC DNA]</scope>
    <source>
        <strain evidence="6 7">AF48-16</strain>
    </source>
</reference>
<evidence type="ECO:0000313" key="7">
    <source>
        <dbReference type="Proteomes" id="UP000286288"/>
    </source>
</evidence>
<dbReference type="InterPro" id="IPR051925">
    <property type="entry name" value="RNA-binding_domain"/>
</dbReference>
<dbReference type="Proteomes" id="UP001268896">
    <property type="component" value="Unassembled WGS sequence"/>
</dbReference>
<dbReference type="PANTHER" id="PTHR40065">
    <property type="entry name" value="RNA-BINDING PROTEIN YHBY"/>
    <property type="match status" value="1"/>
</dbReference>
<dbReference type="NCBIfam" id="TIGR00253">
    <property type="entry name" value="RNA_bind_YhbY"/>
    <property type="match status" value="1"/>
</dbReference>
<evidence type="ECO:0000256" key="1">
    <source>
        <dbReference type="ARBA" id="ARBA00022884"/>
    </source>
</evidence>
<dbReference type="Gene3D" id="3.30.110.60">
    <property type="entry name" value="YhbY-like"/>
    <property type="match status" value="1"/>
</dbReference>
<dbReference type="SUPFAM" id="SSF75471">
    <property type="entry name" value="YhbY-like"/>
    <property type="match status" value="1"/>
</dbReference>
<feature type="domain" description="CRM" evidence="3">
    <location>
        <begin position="1"/>
        <end position="97"/>
    </location>
</feature>
<dbReference type="EMBL" id="JARQDV010000004">
    <property type="protein sequence ID" value="MDT2964842.1"/>
    <property type="molecule type" value="Genomic_DNA"/>
</dbReference>
<keyword evidence="1 2" id="KW-0694">RNA-binding</keyword>
<dbReference type="AlphaFoldDB" id="A0A1L8SGP5"/>
<dbReference type="GeneID" id="83456307"/>
<dbReference type="InterPro" id="IPR017924">
    <property type="entry name" value="RNA-binding_YhbY"/>
</dbReference>
<dbReference type="EMBL" id="JARQDZ010000001">
    <property type="protein sequence ID" value="MDT2981636.1"/>
    <property type="molecule type" value="Genomic_DNA"/>
</dbReference>
<reference evidence="4 8" key="2">
    <citation type="submission" date="2023-03" db="EMBL/GenBank/DDBJ databases">
        <authorList>
            <person name="Shen W."/>
            <person name="Cai J."/>
        </authorList>
    </citation>
    <scope>NUCLEOTIDE SEQUENCE [LARGE SCALE GENOMIC DNA]</scope>
    <source>
        <strain evidence="5 8">B516</strain>
        <strain evidence="4">K72-2</strain>
    </source>
</reference>
<name>A0A1L8SGP5_ENTCA</name>
<dbReference type="PANTHER" id="PTHR40065:SF3">
    <property type="entry name" value="RNA-BINDING PROTEIN YHBY"/>
    <property type="match status" value="1"/>
</dbReference>
<evidence type="ECO:0000256" key="2">
    <source>
        <dbReference type="PROSITE-ProRule" id="PRU00626"/>
    </source>
</evidence>
<evidence type="ECO:0000259" key="3">
    <source>
        <dbReference type="PROSITE" id="PS51295"/>
    </source>
</evidence>
<evidence type="ECO:0000313" key="5">
    <source>
        <dbReference type="EMBL" id="MDT2981636.1"/>
    </source>
</evidence>
<sequence length="103" mass="11651">MDLRGKQKRFLRSEAHHLNPIFQIGKGGLNDAMMAQIEEALEKRELIKVSLLQNTDEVADEAAETIREKVGCEVVQIIGRVIVLFKPSSKEKYQTISSKVRSI</sequence>
<dbReference type="OrthoDB" id="9797519at2"/>
<dbReference type="InterPro" id="IPR001890">
    <property type="entry name" value="RNA-binding_CRM"/>
</dbReference>
<evidence type="ECO:0000313" key="8">
    <source>
        <dbReference type="Proteomes" id="UP001253851"/>
    </source>
</evidence>
<dbReference type="Proteomes" id="UP001253851">
    <property type="component" value="Unassembled WGS sequence"/>
</dbReference>
<dbReference type="GO" id="GO:0003723">
    <property type="term" value="F:RNA binding"/>
    <property type="evidence" value="ECO:0007669"/>
    <property type="project" value="UniProtKB-UniRule"/>
</dbReference>
<dbReference type="Proteomes" id="UP000286288">
    <property type="component" value="Unassembled WGS sequence"/>
</dbReference>
<dbReference type="Pfam" id="PF01985">
    <property type="entry name" value="CRS1_YhbY"/>
    <property type="match status" value="1"/>
</dbReference>
<dbReference type="PROSITE" id="PS51295">
    <property type="entry name" value="CRM"/>
    <property type="match status" value="1"/>
</dbReference>
<organism evidence="6 7">
    <name type="scientific">Enterococcus casseliflavus</name>
    <name type="common">Enterococcus flavescens</name>
    <dbReference type="NCBI Taxonomy" id="37734"/>
    <lineage>
        <taxon>Bacteria</taxon>
        <taxon>Bacillati</taxon>
        <taxon>Bacillota</taxon>
        <taxon>Bacilli</taxon>
        <taxon>Lactobacillales</taxon>
        <taxon>Enterococcaceae</taxon>
        <taxon>Enterococcus</taxon>
    </lineage>
</organism>
<evidence type="ECO:0000313" key="6">
    <source>
        <dbReference type="EMBL" id="RHK06812.1"/>
    </source>
</evidence>
<dbReference type="SMART" id="SM01103">
    <property type="entry name" value="CRS1_YhbY"/>
    <property type="match status" value="1"/>
</dbReference>